<sequence length="647" mass="68782">MFLTKGMVGIAIVGAGALGTYAMERLAALALHGMLDASAVDVRIFERTGRFGDGEVYDVGQPKTNLLNTSAGELALGADNTVEQAKSRLLPGWNNSFLDWCHRRFRETGDTIYDVEAGDAPPRAVYGEALKGVLGSHVDLLRKIGATVSLIPAEVTAIEPAGHRSFNISAELDGRTCLFRADEILLVTGHARRPDAPAGGGKSYAANPYPINLSCSCSVVPPGSHVGIRGMGLSAIDLILALTEGRGGGFEPDETSSRRGALRYLPCGREPAKIVATSRGGLFTRARSWLGAGNTRLRTRAWFFTPEAVDRLRRTADGTAAGGKIDANRGLMPLIVLEMAALFHAVAAGDISKCPFSVGGGVSRLYEDLLNGRSVEIDALVDQANAEAGSHASFRPEFFFDPLAYFGGTAADQTAVLIRLIEVDNAQALLGANRSPHKAAAEGVWRDLRSVFSYAVDQGGLTPTSHRDFVEKLYRYHNHLSNGASLAVMEKVLALLRAGVLDVSVSRDPTWSHDAKSGQWVAVGAGDAMRRVDHLIEASIPTIGQAHCASQLHRQMFQSGILQRFKNTLGLETYVPGGVATDGSFHPLGAASPWREAMTVLGAQLDGAVFFQPSAAKVNCNDGNLNKVAAWTNGVAARAGRKTEAVS</sequence>
<dbReference type="EMBL" id="BAQP01000107">
    <property type="protein sequence ID" value="GBQ24711.1"/>
    <property type="molecule type" value="Genomic_DNA"/>
</dbReference>
<dbReference type="SUPFAM" id="SSF51905">
    <property type="entry name" value="FAD/NAD(P)-binding domain"/>
    <property type="match status" value="1"/>
</dbReference>
<protein>
    <submittedName>
        <fullName evidence="2">FAD dependent oxidoreductase</fullName>
    </submittedName>
</protein>
<comment type="caution">
    <text evidence="2">The sequence shown here is derived from an EMBL/GenBank/DDBJ whole genome shotgun (WGS) entry which is preliminary data.</text>
</comment>
<evidence type="ECO:0000313" key="3">
    <source>
        <dbReference type="Proteomes" id="UP001060895"/>
    </source>
</evidence>
<dbReference type="PANTHER" id="PTHR40254:SF1">
    <property type="entry name" value="BLR0577 PROTEIN"/>
    <property type="match status" value="1"/>
</dbReference>
<proteinExistence type="predicted"/>
<dbReference type="PANTHER" id="PTHR40254">
    <property type="entry name" value="BLR0577 PROTEIN"/>
    <property type="match status" value="1"/>
</dbReference>
<feature type="domain" description="FAD-dependent urate hydroxylase HpyO/Asp monooxygenase CreE-like FAD/NAD(P)-binding" evidence="1">
    <location>
        <begin position="11"/>
        <end position="190"/>
    </location>
</feature>
<evidence type="ECO:0000313" key="2">
    <source>
        <dbReference type="EMBL" id="GBQ24711.1"/>
    </source>
</evidence>
<organism evidence="2 3">
    <name type="scientific">Gluconacetobacter sacchari DSM 12717</name>
    <dbReference type="NCBI Taxonomy" id="1307940"/>
    <lineage>
        <taxon>Bacteria</taxon>
        <taxon>Pseudomonadati</taxon>
        <taxon>Pseudomonadota</taxon>
        <taxon>Alphaproteobacteria</taxon>
        <taxon>Acetobacterales</taxon>
        <taxon>Acetobacteraceae</taxon>
        <taxon>Gluconacetobacter</taxon>
    </lineage>
</organism>
<name>A0ABQ0P711_9PROT</name>
<reference evidence="2" key="1">
    <citation type="submission" date="2013-04" db="EMBL/GenBank/DDBJ databases">
        <title>The genome sequencing project of 58 acetic acid bacteria.</title>
        <authorList>
            <person name="Okamoto-Kainuma A."/>
            <person name="Ishikawa M."/>
            <person name="Umino S."/>
            <person name="Koizumi Y."/>
            <person name="Shiwa Y."/>
            <person name="Yoshikawa H."/>
            <person name="Matsutani M."/>
            <person name="Matsushita K."/>
        </authorList>
    </citation>
    <scope>NUCLEOTIDE SEQUENCE</scope>
    <source>
        <strain evidence="2">DSM 12717</strain>
    </source>
</reference>
<accession>A0ABQ0P711</accession>
<dbReference type="InterPro" id="IPR036188">
    <property type="entry name" value="FAD/NAD-bd_sf"/>
</dbReference>
<dbReference type="Proteomes" id="UP001060895">
    <property type="component" value="Unassembled WGS sequence"/>
</dbReference>
<dbReference type="Pfam" id="PF13454">
    <property type="entry name" value="NAD_binding_9"/>
    <property type="match status" value="1"/>
</dbReference>
<dbReference type="InterPro" id="IPR038732">
    <property type="entry name" value="HpyO/CreE_NAD-binding"/>
</dbReference>
<evidence type="ECO:0000259" key="1">
    <source>
        <dbReference type="Pfam" id="PF13454"/>
    </source>
</evidence>
<keyword evidence="3" id="KW-1185">Reference proteome</keyword>
<gene>
    <name evidence="2" type="ORF">AA12717_1865</name>
</gene>
<dbReference type="InterPro" id="IPR052189">
    <property type="entry name" value="L-asp_N-monooxygenase_NS-form"/>
</dbReference>